<protein>
    <submittedName>
        <fullName evidence="2">Uncharacterized protein</fullName>
    </submittedName>
</protein>
<dbReference type="AlphaFoldDB" id="A0A8T1R8X8"/>
<evidence type="ECO:0000313" key="3">
    <source>
        <dbReference type="Proteomes" id="UP000811609"/>
    </source>
</evidence>
<dbReference type="EMBL" id="CM031810">
    <property type="protein sequence ID" value="KAG6663095.1"/>
    <property type="molecule type" value="Genomic_DNA"/>
</dbReference>
<evidence type="ECO:0000313" key="2">
    <source>
        <dbReference type="EMBL" id="KAG6663095.1"/>
    </source>
</evidence>
<accession>A0A8T1R8X8</accession>
<sequence length="121" mass="13973">MGPVLFESCIIEPPKSWRQNRSASETIPRITITRSTVTQPRQERLSVVLGSREADFHACQRGQPIISLNETWPSRRTTRVHETSKCIMSSNVSELKKLQREKETRDTRESDTERKMGCDEI</sequence>
<name>A0A8T1R8X8_CARIL</name>
<reference evidence="2" key="1">
    <citation type="submission" date="2020-12" db="EMBL/GenBank/DDBJ databases">
        <title>WGS assembly of Carya illinoinensis cv. Pawnee.</title>
        <authorList>
            <person name="Platts A."/>
            <person name="Shu S."/>
            <person name="Wright S."/>
            <person name="Barry K."/>
            <person name="Edger P."/>
            <person name="Pires J.C."/>
            <person name="Schmutz J."/>
        </authorList>
    </citation>
    <scope>NUCLEOTIDE SEQUENCE</scope>
    <source>
        <tissue evidence="2">Leaf</tissue>
    </source>
</reference>
<evidence type="ECO:0000256" key="1">
    <source>
        <dbReference type="SAM" id="MobiDB-lite"/>
    </source>
</evidence>
<feature type="region of interest" description="Disordered" evidence="1">
    <location>
        <begin position="95"/>
        <end position="121"/>
    </location>
</feature>
<gene>
    <name evidence="2" type="ORF">CIPAW_02G002200</name>
</gene>
<proteinExistence type="predicted"/>
<comment type="caution">
    <text evidence="2">The sequence shown here is derived from an EMBL/GenBank/DDBJ whole genome shotgun (WGS) entry which is preliminary data.</text>
</comment>
<keyword evidence="3" id="KW-1185">Reference proteome</keyword>
<organism evidence="2 3">
    <name type="scientific">Carya illinoinensis</name>
    <name type="common">Pecan</name>
    <dbReference type="NCBI Taxonomy" id="32201"/>
    <lineage>
        <taxon>Eukaryota</taxon>
        <taxon>Viridiplantae</taxon>
        <taxon>Streptophyta</taxon>
        <taxon>Embryophyta</taxon>
        <taxon>Tracheophyta</taxon>
        <taxon>Spermatophyta</taxon>
        <taxon>Magnoliopsida</taxon>
        <taxon>eudicotyledons</taxon>
        <taxon>Gunneridae</taxon>
        <taxon>Pentapetalae</taxon>
        <taxon>rosids</taxon>
        <taxon>fabids</taxon>
        <taxon>Fagales</taxon>
        <taxon>Juglandaceae</taxon>
        <taxon>Carya</taxon>
    </lineage>
</organism>
<dbReference type="Proteomes" id="UP000811609">
    <property type="component" value="Chromosome 2"/>
</dbReference>